<reference evidence="1 2" key="1">
    <citation type="submission" date="2023-08" db="EMBL/GenBank/DDBJ databases">
        <title>A Necator americanus chromosomal reference genome.</title>
        <authorList>
            <person name="Ilik V."/>
            <person name="Petrzelkova K.J."/>
            <person name="Pardy F."/>
            <person name="Fuh T."/>
            <person name="Niatou-Singa F.S."/>
            <person name="Gouil Q."/>
            <person name="Baker L."/>
            <person name="Ritchie M.E."/>
            <person name="Jex A.R."/>
            <person name="Gazzola D."/>
            <person name="Li H."/>
            <person name="Toshio Fujiwara R."/>
            <person name="Zhan B."/>
            <person name="Aroian R.V."/>
            <person name="Pafco B."/>
            <person name="Schwarz E.M."/>
        </authorList>
    </citation>
    <scope>NUCLEOTIDE SEQUENCE [LARGE SCALE GENOMIC DNA]</scope>
    <source>
        <strain evidence="1 2">Aroian</strain>
        <tissue evidence="1">Whole animal</tissue>
    </source>
</reference>
<sequence length="189" mass="21401">MTADFIRSAMHRFPHEGQPDALFIRRGSDQPLSPDVCRNESQADRSGYYTNRQLRFGNQESHRKSDENTMLCGHPAASFIQCCHSCHFNDNLLSSKGRPIASDFYMRDAEELLIKNDPLKCFDRHGSAFCEAFASKHGVWGRGGYTCEHAALAFRLCRKTCGYCNGFGMPTVVYDPEVAKNPKECHRLL</sequence>
<organism evidence="1 2">
    <name type="scientific">Necator americanus</name>
    <name type="common">Human hookworm</name>
    <dbReference type="NCBI Taxonomy" id="51031"/>
    <lineage>
        <taxon>Eukaryota</taxon>
        <taxon>Metazoa</taxon>
        <taxon>Ecdysozoa</taxon>
        <taxon>Nematoda</taxon>
        <taxon>Chromadorea</taxon>
        <taxon>Rhabditida</taxon>
        <taxon>Rhabditina</taxon>
        <taxon>Rhabditomorpha</taxon>
        <taxon>Strongyloidea</taxon>
        <taxon>Ancylostomatidae</taxon>
        <taxon>Bunostominae</taxon>
        <taxon>Necator</taxon>
    </lineage>
</organism>
<gene>
    <name evidence="1" type="primary">Necator_chrV.g18704</name>
    <name evidence="1" type="ORF">RB195_013913</name>
</gene>
<evidence type="ECO:0000313" key="1">
    <source>
        <dbReference type="EMBL" id="KAK6755222.1"/>
    </source>
</evidence>
<dbReference type="PANTHER" id="PTHR35017">
    <property type="entry name" value="PROTEIN CBG16223-RELATED"/>
    <property type="match status" value="1"/>
</dbReference>
<comment type="caution">
    <text evidence="1">The sequence shown here is derived from an EMBL/GenBank/DDBJ whole genome shotgun (WGS) entry which is preliminary data.</text>
</comment>
<evidence type="ECO:0000313" key="2">
    <source>
        <dbReference type="Proteomes" id="UP001303046"/>
    </source>
</evidence>
<keyword evidence="2" id="KW-1185">Reference proteome</keyword>
<dbReference type="PANTHER" id="PTHR35017:SF7">
    <property type="entry name" value="SHKT DOMAIN-CONTAINING PROTEIN"/>
    <property type="match status" value="1"/>
</dbReference>
<accession>A0ABR1DXQ8</accession>
<dbReference type="Proteomes" id="UP001303046">
    <property type="component" value="Unassembled WGS sequence"/>
</dbReference>
<name>A0ABR1DXQ8_NECAM</name>
<dbReference type="EMBL" id="JAVFWL010000005">
    <property type="protein sequence ID" value="KAK6755222.1"/>
    <property type="molecule type" value="Genomic_DNA"/>
</dbReference>
<evidence type="ECO:0008006" key="3">
    <source>
        <dbReference type="Google" id="ProtNLM"/>
    </source>
</evidence>
<protein>
    <recommendedName>
        <fullName evidence="3">ShKT domain-containing protein</fullName>
    </recommendedName>
</protein>
<proteinExistence type="predicted"/>